<dbReference type="HAMAP" id="MF_00984">
    <property type="entry name" value="SSB"/>
    <property type="match status" value="1"/>
</dbReference>
<feature type="DNA-binding region" evidence="3">
    <location>
        <begin position="62"/>
        <end position="68"/>
    </location>
</feature>
<feature type="compositionally biased region" description="Low complexity" evidence="5">
    <location>
        <begin position="158"/>
        <end position="167"/>
    </location>
</feature>
<dbReference type="NCBIfam" id="NF004972">
    <property type="entry name" value="PRK06341.1"/>
    <property type="match status" value="1"/>
</dbReference>
<keyword evidence="7" id="KW-1185">Reference proteome</keyword>
<name>N6UA84_9HYPH</name>
<dbReference type="GO" id="GO:0006310">
    <property type="term" value="P:DNA recombination"/>
    <property type="evidence" value="ECO:0007669"/>
    <property type="project" value="UniProtKB-UniRule"/>
</dbReference>
<dbReference type="NCBIfam" id="TIGR00621">
    <property type="entry name" value="ssb"/>
    <property type="match status" value="1"/>
</dbReference>
<keyword evidence="3" id="KW-0235">DNA replication</keyword>
<evidence type="ECO:0000256" key="4">
    <source>
        <dbReference type="RuleBase" id="RU000524"/>
    </source>
</evidence>
<keyword evidence="3" id="KW-0234">DNA repair</keyword>
<dbReference type="InterPro" id="IPR011344">
    <property type="entry name" value="ssDNA-bd"/>
</dbReference>
<feature type="region of interest" description="Disordered" evidence="5">
    <location>
        <begin position="122"/>
        <end position="196"/>
    </location>
</feature>
<dbReference type="Pfam" id="PF00436">
    <property type="entry name" value="SSB"/>
    <property type="match status" value="1"/>
</dbReference>
<dbReference type="GO" id="GO:0009295">
    <property type="term" value="C:nucleoid"/>
    <property type="evidence" value="ECO:0007669"/>
    <property type="project" value="TreeGrafter"/>
</dbReference>
<dbReference type="PROSITE" id="PS50935">
    <property type="entry name" value="SSB"/>
    <property type="match status" value="1"/>
</dbReference>
<comment type="function">
    <text evidence="3">Plays an important role in DNA replication, recombination and repair. Binds to ssDNA and to an array of partner proteins to recruit them to their sites of action during DNA metabolism.</text>
</comment>
<evidence type="ECO:0000256" key="1">
    <source>
        <dbReference type="ARBA" id="ARBA00023125"/>
    </source>
</evidence>
<comment type="subunit">
    <text evidence="3">Homotetramer.</text>
</comment>
<evidence type="ECO:0000256" key="5">
    <source>
        <dbReference type="SAM" id="MobiDB-lite"/>
    </source>
</evidence>
<dbReference type="EMBL" id="AQHN01000061">
    <property type="protein sequence ID" value="ENN87093.1"/>
    <property type="molecule type" value="Genomic_DNA"/>
</dbReference>
<dbReference type="Proteomes" id="UP000012429">
    <property type="component" value="Unassembled WGS sequence"/>
</dbReference>
<evidence type="ECO:0000313" key="6">
    <source>
        <dbReference type="EMBL" id="ENN87093.1"/>
    </source>
</evidence>
<dbReference type="STRING" id="363754.RHSP_67584"/>
<dbReference type="PANTHER" id="PTHR10302:SF27">
    <property type="entry name" value="SINGLE-STRANDED DNA-BINDING PROTEIN"/>
    <property type="match status" value="1"/>
</dbReference>
<dbReference type="AlphaFoldDB" id="N6UA84"/>
<reference evidence="6 7" key="1">
    <citation type="journal article" date="2012" name="BMC Genomics">
        <title>Genomic basis of broad host range and environmental adaptability of Rhizobium tropici CIAT 899 and Rhizobium sp. PRF 81 which are used in inoculants for common bean (Phaseolus vulgaris L.).</title>
        <authorList>
            <person name="Ormeno-Orrillo E."/>
            <person name="Menna P."/>
            <person name="Almeida L.G."/>
            <person name="Ollero F.J."/>
            <person name="Nicolas M.F."/>
            <person name="Pains Rodrigues E."/>
            <person name="Shigueyoshi Nakatani A."/>
            <person name="Silva Batista J.S."/>
            <person name="Oliveira Chueire L.M."/>
            <person name="Souza R.C."/>
            <person name="Ribeiro Vasconcelos A.T."/>
            <person name="Megias M."/>
            <person name="Hungria M."/>
            <person name="Martinez-Romero E."/>
        </authorList>
    </citation>
    <scope>NUCLEOTIDE SEQUENCE [LARGE SCALE GENOMIC DNA]</scope>
    <source>
        <strain evidence="6 7">PRF 81</strain>
    </source>
</reference>
<gene>
    <name evidence="6" type="ORF">RHSP_67584</name>
</gene>
<dbReference type="SUPFAM" id="SSF50249">
    <property type="entry name" value="Nucleic acid-binding proteins"/>
    <property type="match status" value="1"/>
</dbReference>
<keyword evidence="1 3" id="KW-0238">DNA-binding</keyword>
<protein>
    <recommendedName>
        <fullName evidence="3 4">Single-stranded DNA-binding protein</fullName>
        <shortName evidence="3">SSB</shortName>
    </recommendedName>
</protein>
<dbReference type="GO" id="GO:0003697">
    <property type="term" value="F:single-stranded DNA binding"/>
    <property type="evidence" value="ECO:0007669"/>
    <property type="project" value="UniProtKB-UniRule"/>
</dbReference>
<dbReference type="GO" id="GO:0006281">
    <property type="term" value="P:DNA repair"/>
    <property type="evidence" value="ECO:0007669"/>
    <property type="project" value="UniProtKB-UniRule"/>
</dbReference>
<dbReference type="FunFam" id="2.40.50.140:FF:000255">
    <property type="entry name" value="Single-stranded DNA-binding protein"/>
    <property type="match status" value="1"/>
</dbReference>
<proteinExistence type="inferred from homology"/>
<keyword evidence="2 3" id="KW-0233">DNA recombination</keyword>
<accession>N6UA84</accession>
<keyword evidence="3" id="KW-0227">DNA damage</keyword>
<evidence type="ECO:0000313" key="7">
    <source>
        <dbReference type="Proteomes" id="UP000012429"/>
    </source>
</evidence>
<dbReference type="CDD" id="cd04496">
    <property type="entry name" value="SSB_OBF"/>
    <property type="match status" value="1"/>
</dbReference>
<dbReference type="PATRIC" id="fig|363754.4.peg.3317"/>
<feature type="compositionally biased region" description="Gly residues" evidence="5">
    <location>
        <begin position="127"/>
        <end position="157"/>
    </location>
</feature>
<evidence type="ECO:0000256" key="3">
    <source>
        <dbReference type="HAMAP-Rule" id="MF_00984"/>
    </source>
</evidence>
<dbReference type="InterPro" id="IPR000424">
    <property type="entry name" value="Primosome_PriB/ssb"/>
</dbReference>
<dbReference type="InterPro" id="IPR012340">
    <property type="entry name" value="NA-bd_OB-fold"/>
</dbReference>
<comment type="caution">
    <text evidence="6">The sequence shown here is derived from an EMBL/GenBank/DDBJ whole genome shotgun (WGS) entry which is preliminary data.</text>
</comment>
<sequence>MGGKQGGIMAGSVNKVILVGNLGADPEIRRTQDGRPIANLNVATSETWRDRNSGERKEKTEWHRVVIFNEGLCKVAEQYLKKGAKVYIEGALQTRKWQDQNGQDRYSTEVVLQGFNSTLTMLDGRGEGGGSIEGGSRGGRGGGDFGGGYGGDYGGDDYGQPSSQGSSRSGGGNRGGGSPAGGGGNFSRDLDDDIPF</sequence>
<dbReference type="Gene3D" id="2.40.50.140">
    <property type="entry name" value="Nucleic acid-binding proteins"/>
    <property type="match status" value="1"/>
</dbReference>
<organism evidence="6 7">
    <name type="scientific">Rhizobium freirei PRF 81</name>
    <dbReference type="NCBI Taxonomy" id="363754"/>
    <lineage>
        <taxon>Bacteria</taxon>
        <taxon>Pseudomonadati</taxon>
        <taxon>Pseudomonadota</taxon>
        <taxon>Alphaproteobacteria</taxon>
        <taxon>Hyphomicrobiales</taxon>
        <taxon>Rhizobiaceae</taxon>
        <taxon>Rhizobium/Agrobacterium group</taxon>
        <taxon>Rhizobium</taxon>
    </lineage>
</organism>
<dbReference type="GO" id="GO:0006260">
    <property type="term" value="P:DNA replication"/>
    <property type="evidence" value="ECO:0007669"/>
    <property type="project" value="UniProtKB-UniRule"/>
</dbReference>
<feature type="compositionally biased region" description="Gly residues" evidence="5">
    <location>
        <begin position="168"/>
        <end position="185"/>
    </location>
</feature>
<feature type="short sequence motif" description="Important for interaction with partner proteins" evidence="3">
    <location>
        <begin position="191"/>
        <end position="196"/>
    </location>
</feature>
<evidence type="ECO:0000256" key="2">
    <source>
        <dbReference type="ARBA" id="ARBA00023172"/>
    </source>
</evidence>
<dbReference type="PANTHER" id="PTHR10302">
    <property type="entry name" value="SINGLE-STRANDED DNA-BINDING PROTEIN"/>
    <property type="match status" value="1"/>
</dbReference>